<accession>A0A8H9L9S7</accession>
<evidence type="ECO:0000259" key="1">
    <source>
        <dbReference type="Pfam" id="PF12680"/>
    </source>
</evidence>
<sequence length="139" mass="15701">MEIVHDFWRTVWNPPYDVEAIDRFVAEDFVITTGGVDVVSRQAFKEWVVAFQSKITDMRLETVETFQNEDGSRVCSRWILTGGNNGVLGTPPRQEPIRMTGTAVWAVAEDGTLLHNFVERNAWEVYQHLTGGAGTPFPD</sequence>
<evidence type="ECO:0000313" key="2">
    <source>
        <dbReference type="EMBL" id="GGO08822.1"/>
    </source>
</evidence>
<protein>
    <recommendedName>
        <fullName evidence="1">SnoaL-like domain-containing protein</fullName>
    </recommendedName>
</protein>
<feature type="domain" description="SnoaL-like" evidence="1">
    <location>
        <begin position="11"/>
        <end position="112"/>
    </location>
</feature>
<dbReference type="Pfam" id="PF12680">
    <property type="entry name" value="SnoaL_2"/>
    <property type="match status" value="1"/>
</dbReference>
<dbReference type="RefSeq" id="WP_357252218.1">
    <property type="nucleotide sequence ID" value="NZ_JBEZDX010000036.1"/>
</dbReference>
<proteinExistence type="predicted"/>
<dbReference type="Gene3D" id="3.10.450.50">
    <property type="match status" value="1"/>
</dbReference>
<reference evidence="2" key="2">
    <citation type="submission" date="2020-09" db="EMBL/GenBank/DDBJ databases">
        <authorList>
            <person name="Sun Q."/>
            <person name="Zhou Y."/>
        </authorList>
    </citation>
    <scope>NUCLEOTIDE SEQUENCE</scope>
    <source>
        <strain evidence="2">CGMCC 4.7138</strain>
    </source>
</reference>
<dbReference type="Proteomes" id="UP000653480">
    <property type="component" value="Unassembled WGS sequence"/>
</dbReference>
<dbReference type="InterPro" id="IPR037401">
    <property type="entry name" value="SnoaL-like"/>
</dbReference>
<name>A0A8H9L9S7_9ACTN</name>
<dbReference type="EMBL" id="BMMN01000003">
    <property type="protein sequence ID" value="GGO08822.1"/>
    <property type="molecule type" value="Genomic_DNA"/>
</dbReference>
<dbReference type="AlphaFoldDB" id="A0A8H9L9S7"/>
<keyword evidence="3" id="KW-1185">Reference proteome</keyword>
<comment type="caution">
    <text evidence="2">The sequence shown here is derived from an EMBL/GenBank/DDBJ whole genome shotgun (WGS) entry which is preliminary data.</text>
</comment>
<gene>
    <name evidence="2" type="ORF">GCM10011574_23660</name>
</gene>
<evidence type="ECO:0000313" key="3">
    <source>
        <dbReference type="Proteomes" id="UP000653480"/>
    </source>
</evidence>
<dbReference type="GeneID" id="97248069"/>
<organism evidence="2 3">
    <name type="scientific">Microbispora bryophytorum</name>
    <dbReference type="NCBI Taxonomy" id="1460882"/>
    <lineage>
        <taxon>Bacteria</taxon>
        <taxon>Bacillati</taxon>
        <taxon>Actinomycetota</taxon>
        <taxon>Actinomycetes</taxon>
        <taxon>Streptosporangiales</taxon>
        <taxon>Streptosporangiaceae</taxon>
        <taxon>Microbispora</taxon>
    </lineage>
</organism>
<dbReference type="SUPFAM" id="SSF54427">
    <property type="entry name" value="NTF2-like"/>
    <property type="match status" value="1"/>
</dbReference>
<reference evidence="2" key="1">
    <citation type="journal article" date="2014" name="Int. J. Syst. Evol. Microbiol.">
        <title>Complete genome sequence of Corynebacterium casei LMG S-19264T (=DSM 44701T), isolated from a smear-ripened cheese.</title>
        <authorList>
            <consortium name="US DOE Joint Genome Institute (JGI-PGF)"/>
            <person name="Walter F."/>
            <person name="Albersmeier A."/>
            <person name="Kalinowski J."/>
            <person name="Ruckert C."/>
        </authorList>
    </citation>
    <scope>NUCLEOTIDE SEQUENCE</scope>
    <source>
        <strain evidence="2">CGMCC 4.7138</strain>
    </source>
</reference>
<dbReference type="InterPro" id="IPR032710">
    <property type="entry name" value="NTF2-like_dom_sf"/>
</dbReference>